<reference evidence="1" key="2">
    <citation type="submission" date="2019-06" db="EMBL/GenBank/DDBJ databases">
        <title>Genomics analysis of Aphanomyces spp. identifies a new class of oomycete effector associated with host adaptation.</title>
        <authorList>
            <person name="Gaulin E."/>
        </authorList>
    </citation>
    <scope>NUCLEOTIDE SEQUENCE</scope>
    <source>
        <strain evidence="1">CBS 578.67</strain>
    </source>
</reference>
<keyword evidence="3" id="KW-1185">Reference proteome</keyword>
<proteinExistence type="predicted"/>
<dbReference type="EMBL" id="VJMH01005390">
    <property type="protein sequence ID" value="KAF0696495.1"/>
    <property type="molecule type" value="Genomic_DNA"/>
</dbReference>
<protein>
    <submittedName>
        <fullName evidence="2">Aste57867_12751 protein</fullName>
    </submittedName>
</protein>
<name>A0A485KWT9_9STRA</name>
<evidence type="ECO:0000313" key="3">
    <source>
        <dbReference type="Proteomes" id="UP000332933"/>
    </source>
</evidence>
<dbReference type="OrthoDB" id="70918at2759"/>
<organism evidence="2 3">
    <name type="scientific">Aphanomyces stellatus</name>
    <dbReference type="NCBI Taxonomy" id="120398"/>
    <lineage>
        <taxon>Eukaryota</taxon>
        <taxon>Sar</taxon>
        <taxon>Stramenopiles</taxon>
        <taxon>Oomycota</taxon>
        <taxon>Saprolegniomycetes</taxon>
        <taxon>Saprolegniales</taxon>
        <taxon>Verrucalvaceae</taxon>
        <taxon>Aphanomyces</taxon>
    </lineage>
</organism>
<dbReference type="Proteomes" id="UP000332933">
    <property type="component" value="Unassembled WGS sequence"/>
</dbReference>
<gene>
    <name evidence="2" type="primary">Aste57867_12751</name>
    <name evidence="1" type="ORF">As57867_012703</name>
    <name evidence="2" type="ORF">ASTE57867_12751</name>
</gene>
<evidence type="ECO:0000313" key="2">
    <source>
        <dbReference type="EMBL" id="VFT89600.1"/>
    </source>
</evidence>
<evidence type="ECO:0000313" key="1">
    <source>
        <dbReference type="EMBL" id="KAF0696495.1"/>
    </source>
</evidence>
<dbReference type="EMBL" id="CAADRA010005411">
    <property type="protein sequence ID" value="VFT89600.1"/>
    <property type="molecule type" value="Genomic_DNA"/>
</dbReference>
<reference evidence="2 3" key="1">
    <citation type="submission" date="2019-03" db="EMBL/GenBank/DDBJ databases">
        <authorList>
            <person name="Gaulin E."/>
            <person name="Dumas B."/>
        </authorList>
    </citation>
    <scope>NUCLEOTIDE SEQUENCE [LARGE SCALE GENOMIC DNA]</scope>
    <source>
        <strain evidence="2">CBS 568.67</strain>
    </source>
</reference>
<sequence>MQVDCYVIDTPMPTYTTATTAATSPSDAELHFLVHQVNQLPSEALEEMIYIVSAYEPQWLDVFAHNADSDFDVSTLSPLAIEVMQQYVYTHLACCFVTNMIGDDEDSTDMEG</sequence>
<dbReference type="AlphaFoldDB" id="A0A485KWT9"/>
<accession>A0A485KWT9</accession>